<proteinExistence type="predicted"/>
<evidence type="ECO:0000313" key="1">
    <source>
        <dbReference type="EMBL" id="RDU35690.1"/>
    </source>
</evidence>
<dbReference type="Proteomes" id="UP000257144">
    <property type="component" value="Unassembled WGS sequence"/>
</dbReference>
<name>A0A3D8GMI5_9BACI</name>
<accession>A0A3D8GMI5</accession>
<dbReference type="OrthoDB" id="2826497at2"/>
<evidence type="ECO:0000313" key="2">
    <source>
        <dbReference type="Proteomes" id="UP000257144"/>
    </source>
</evidence>
<dbReference type="RefSeq" id="WP_115453068.1">
    <property type="nucleotide sequence ID" value="NZ_QNQT01000008.1"/>
</dbReference>
<comment type="caution">
    <text evidence="1">The sequence shown here is derived from an EMBL/GenBank/DDBJ whole genome shotgun (WGS) entry which is preliminary data.</text>
</comment>
<protein>
    <submittedName>
        <fullName evidence="1">Uncharacterized protein</fullName>
    </submittedName>
</protein>
<organism evidence="1 2">
    <name type="scientific">Neobacillus piezotolerans</name>
    <dbReference type="NCBI Taxonomy" id="2259171"/>
    <lineage>
        <taxon>Bacteria</taxon>
        <taxon>Bacillati</taxon>
        <taxon>Bacillota</taxon>
        <taxon>Bacilli</taxon>
        <taxon>Bacillales</taxon>
        <taxon>Bacillaceae</taxon>
        <taxon>Neobacillus</taxon>
    </lineage>
</organism>
<dbReference type="AlphaFoldDB" id="A0A3D8GMI5"/>
<reference evidence="1 2" key="1">
    <citation type="submission" date="2018-07" db="EMBL/GenBank/DDBJ databases">
        <title>Bacillus sp. YLB-04 draft genome sequence.</title>
        <authorList>
            <person name="Yu L."/>
            <person name="Tang X."/>
        </authorList>
    </citation>
    <scope>NUCLEOTIDE SEQUENCE [LARGE SCALE GENOMIC DNA]</scope>
    <source>
        <strain evidence="1 2">YLB-04</strain>
    </source>
</reference>
<gene>
    <name evidence="1" type="ORF">DRW41_16220</name>
</gene>
<keyword evidence="2" id="KW-1185">Reference proteome</keyword>
<dbReference type="EMBL" id="QNQT01000008">
    <property type="protein sequence ID" value="RDU35690.1"/>
    <property type="molecule type" value="Genomic_DNA"/>
</dbReference>
<sequence length="334" mass="37725">MPAAIIILSIFFLNTFIDSDKEEKIKASDSEAPVIHAGNKKVKAVFLSSGETNLTKKMVADAAKKAAVLRLAPYENGEVQLAENQDRMFLSEWDPIAGKELKKQDWYQIEGTINRFEPIIYLIRVNIDGRPATYLTKVQMLNVYSYQKHLNPDLTKHSFFILSDEEGKIDNFSFNEPGYITSQVNGPLAELQNMYPDLGIEKLPSIYIFNGLNRIFKSEDMDEMRSLTTEVKTHVYEGANGNWQVQFNAEQGIYKRNAEFFITYKGTEPITEDIDISLEGEHWGWGAAEGSLQSGILAASGETPVFLSKSDKLSIVLRWDGKEERIALGYKGEK</sequence>